<organism evidence="1 2">
    <name type="scientific">Mannheimia phage vB_MhM_1127AP1</name>
    <dbReference type="NCBI Taxonomy" id="1572746"/>
    <lineage>
        <taxon>Viruses</taxon>
        <taxon>Duplodnaviria</taxon>
        <taxon>Heunggongvirae</taxon>
        <taxon>Uroviricota</taxon>
        <taxon>Caudoviricetes</taxon>
        <taxon>Peduoviridae</taxon>
        <taxon>Baylorvirus</taxon>
        <taxon>Baylorvirus bv1127AP1</taxon>
    </lineage>
</organism>
<proteinExistence type="predicted"/>
<protein>
    <submittedName>
        <fullName evidence="1">Uncharacterized protein</fullName>
    </submittedName>
</protein>
<evidence type="ECO:0000313" key="1">
    <source>
        <dbReference type="EMBL" id="AJA73096.1"/>
    </source>
</evidence>
<evidence type="ECO:0000313" key="2">
    <source>
        <dbReference type="Proteomes" id="UP000224663"/>
    </source>
</evidence>
<accession>A0A0M3LSB5</accession>
<gene>
    <name evidence="1" type="ORF">1127AP1_44</name>
</gene>
<sequence>MFFELEVNKMMKYANKEIKLSTITIPTPIKQFNSRDNYIVMNDGEVYSPYEVWYEHWSDEALGRLTEEMILNTLNAEFCGELETGFVFESEIEAQLFVSAMKKLVEDK</sequence>
<dbReference type="Proteomes" id="UP000224663">
    <property type="component" value="Segment"/>
</dbReference>
<reference evidence="1 2" key="1">
    <citation type="journal article" date="2015" name="BMC Microbiol.">
        <title>Comparative analysis of multiple inducible phages from Mannheimia haemolytica.</title>
        <authorList>
            <person name="Niu Y.D."/>
            <person name="Cook S.R."/>
            <person name="Wang J."/>
            <person name="Klima C.L."/>
            <person name="Hsu Y.H."/>
            <person name="Kropinski A.M."/>
            <person name="Turner D."/>
            <person name="McAllister T.A."/>
        </authorList>
    </citation>
    <scope>NUCLEOTIDE SEQUENCE [LARGE SCALE GENOMIC DNA]</scope>
</reference>
<dbReference type="EMBL" id="KP137436">
    <property type="protein sequence ID" value="AJA73096.1"/>
    <property type="molecule type" value="Genomic_DNA"/>
</dbReference>
<name>A0A0M3LSB5_9CAUD</name>
<keyword evidence="2" id="KW-1185">Reference proteome</keyword>